<dbReference type="Pfam" id="PF10825">
    <property type="entry name" value="DUF2752"/>
    <property type="match status" value="1"/>
</dbReference>
<dbReference type="EMBL" id="FLUM01000001">
    <property type="protein sequence ID" value="SBV96201.1"/>
    <property type="molecule type" value="Genomic_DNA"/>
</dbReference>
<accession>A0A212J9V0</accession>
<dbReference type="InterPro" id="IPR021215">
    <property type="entry name" value="DUF2752"/>
</dbReference>
<sequence length="134" mass="15199">MDSKTIPAGKYTYIRRLLGIVILLIAGGILYYLFSPEESSLFPQCPFYAVTGLDCPGCGSQRAVHHLLHLQIKEAFSSNPLLIIAIPYILTCIYLEYFGGKEQYPHIRQSLYSRKAIHIVLLVIILFWIGRNLV</sequence>
<keyword evidence="1" id="KW-1133">Transmembrane helix</keyword>
<evidence type="ECO:0000313" key="2">
    <source>
        <dbReference type="EMBL" id="SBV96201.1"/>
    </source>
</evidence>
<feature type="transmembrane region" description="Helical" evidence="1">
    <location>
        <begin position="12"/>
        <end position="34"/>
    </location>
</feature>
<keyword evidence="1" id="KW-0472">Membrane</keyword>
<name>A0A212J9V0_9BACT</name>
<evidence type="ECO:0000256" key="1">
    <source>
        <dbReference type="SAM" id="Phobius"/>
    </source>
</evidence>
<organism evidence="2">
    <name type="scientific">uncultured Dysgonomonas sp</name>
    <dbReference type="NCBI Taxonomy" id="206096"/>
    <lineage>
        <taxon>Bacteria</taxon>
        <taxon>Pseudomonadati</taxon>
        <taxon>Bacteroidota</taxon>
        <taxon>Bacteroidia</taxon>
        <taxon>Bacteroidales</taxon>
        <taxon>Dysgonomonadaceae</taxon>
        <taxon>Dysgonomonas</taxon>
        <taxon>environmental samples</taxon>
    </lineage>
</organism>
<dbReference type="AlphaFoldDB" id="A0A212J9V0"/>
<feature type="transmembrane region" description="Helical" evidence="1">
    <location>
        <begin position="111"/>
        <end position="130"/>
    </location>
</feature>
<protein>
    <recommendedName>
        <fullName evidence="3">DUF2752 domain-containing protein</fullName>
    </recommendedName>
</protein>
<gene>
    <name evidence="2" type="ORF">KL86DYS1_11586</name>
</gene>
<proteinExistence type="predicted"/>
<reference evidence="2" key="1">
    <citation type="submission" date="2016-04" db="EMBL/GenBank/DDBJ databases">
        <authorList>
            <person name="Evans L.H."/>
            <person name="Alamgir A."/>
            <person name="Owens N."/>
            <person name="Weber N.D."/>
            <person name="Virtaneva K."/>
            <person name="Barbian K."/>
            <person name="Babar A."/>
            <person name="Rosenke K."/>
        </authorList>
    </citation>
    <scope>NUCLEOTIDE SEQUENCE</scope>
    <source>
        <strain evidence="2">86-1</strain>
    </source>
</reference>
<evidence type="ECO:0008006" key="3">
    <source>
        <dbReference type="Google" id="ProtNLM"/>
    </source>
</evidence>
<dbReference type="RefSeq" id="WP_296939687.1">
    <property type="nucleotide sequence ID" value="NZ_LT599032.1"/>
</dbReference>
<keyword evidence="1" id="KW-0812">Transmembrane</keyword>
<feature type="transmembrane region" description="Helical" evidence="1">
    <location>
        <begin position="81"/>
        <end position="99"/>
    </location>
</feature>